<dbReference type="Pfam" id="PF21106">
    <property type="entry name" value="YtxK_like"/>
    <property type="match status" value="1"/>
</dbReference>
<dbReference type="CDD" id="cd02440">
    <property type="entry name" value="AdoMet_MTases"/>
    <property type="match status" value="1"/>
</dbReference>
<comment type="caution">
    <text evidence="3">The sequence shown here is derived from an EMBL/GenBank/DDBJ whole genome shotgun (WGS) entry which is preliminary data.</text>
</comment>
<evidence type="ECO:0000313" key="3">
    <source>
        <dbReference type="EMBL" id="KRL46085.1"/>
    </source>
</evidence>
<protein>
    <submittedName>
        <fullName evidence="3">Adenine-specific DNA methylase</fullName>
    </submittedName>
</protein>
<dbReference type="InterPro" id="IPR003356">
    <property type="entry name" value="DNA_methylase_A-5"/>
</dbReference>
<dbReference type="InterPro" id="IPR016843">
    <property type="entry name" value="S-AdoMet-dep_Ade-MeTrfase_prd"/>
</dbReference>
<dbReference type="Pfam" id="PF02384">
    <property type="entry name" value="N6_Mtase"/>
    <property type="match status" value="1"/>
</dbReference>
<organism evidence="3 4">
    <name type="scientific">Lacticaseibacillus manihotivorans DSM 13343 = JCM 12514</name>
    <dbReference type="NCBI Taxonomy" id="1423769"/>
    <lineage>
        <taxon>Bacteria</taxon>
        <taxon>Bacillati</taxon>
        <taxon>Bacillota</taxon>
        <taxon>Bacilli</taxon>
        <taxon>Lactobacillales</taxon>
        <taxon>Lactobacillaceae</taxon>
        <taxon>Lacticaseibacillus</taxon>
    </lineage>
</organism>
<sequence>MANEQLKQLYDVLDDTTALLHKTLGSTYLDAAIESGENLMAHTVHQEDGLPSQATVDKLTEQYATIDLSDYSAEELRQALQLVLVKAVQTDGIEPNKQVTPDAMASLATFVATTFHANMPETMTVADPTVGSGNLLYAVMNQLHAAKNVTVKGVGIDNDDTLLAFADMSAGLQHLDVQLFHQDALADLPVTNADLVIADLPVGYYPLDERAKTFETAAESGHSYAHHLLIEQSLKMLKPGSFGFFYVPANVFKSKEAAGLTAWMTKAAHFQGLLNLPESLFADPAAQKSLLILQKPGEHTKQASQVLLGTFPDLSDRKAFTEFIASVQAWAKANLA</sequence>
<dbReference type="Gene3D" id="1.10.150.470">
    <property type="match status" value="1"/>
</dbReference>
<dbReference type="Proteomes" id="UP000051790">
    <property type="component" value="Unassembled WGS sequence"/>
</dbReference>
<proteinExistence type="predicted"/>
<dbReference type="GO" id="GO:0032259">
    <property type="term" value="P:methylation"/>
    <property type="evidence" value="ECO:0007669"/>
    <property type="project" value="UniProtKB-KW"/>
</dbReference>
<dbReference type="PANTHER" id="PTHR41313">
    <property type="entry name" value="ADENINE-SPECIFIC METHYLTRANSFERASE"/>
    <property type="match status" value="1"/>
</dbReference>
<reference evidence="3 4" key="1">
    <citation type="journal article" date="2015" name="Genome Announc.">
        <title>Expanding the biotechnology potential of lactobacilli through comparative genomics of 213 strains and associated genera.</title>
        <authorList>
            <person name="Sun Z."/>
            <person name="Harris H.M."/>
            <person name="McCann A."/>
            <person name="Guo C."/>
            <person name="Argimon S."/>
            <person name="Zhang W."/>
            <person name="Yang X."/>
            <person name="Jeffery I.B."/>
            <person name="Cooney J.C."/>
            <person name="Kagawa T.F."/>
            <person name="Liu W."/>
            <person name="Song Y."/>
            <person name="Salvetti E."/>
            <person name="Wrobel A."/>
            <person name="Rasinkangas P."/>
            <person name="Parkhill J."/>
            <person name="Rea M.C."/>
            <person name="O'Sullivan O."/>
            <person name="Ritari J."/>
            <person name="Douillard F.P."/>
            <person name="Paul Ross R."/>
            <person name="Yang R."/>
            <person name="Briner A.E."/>
            <person name="Felis G.E."/>
            <person name="de Vos W.M."/>
            <person name="Barrangou R."/>
            <person name="Klaenhammer T.R."/>
            <person name="Caufield P.W."/>
            <person name="Cui Y."/>
            <person name="Zhang H."/>
            <person name="O'Toole P.W."/>
        </authorList>
    </citation>
    <scope>NUCLEOTIDE SEQUENCE [LARGE SCALE GENOMIC DNA]</scope>
    <source>
        <strain evidence="3 4">DSM 13343</strain>
    </source>
</reference>
<dbReference type="InterPro" id="IPR048375">
    <property type="entry name" value="YtxK-like_N"/>
</dbReference>
<evidence type="ECO:0000313" key="4">
    <source>
        <dbReference type="Proteomes" id="UP000051790"/>
    </source>
</evidence>
<feature type="domain" description="DNA methylase adenine-specific" evidence="1">
    <location>
        <begin position="100"/>
        <end position="307"/>
    </location>
</feature>
<dbReference type="OrthoDB" id="9788159at2"/>
<keyword evidence="3" id="KW-0808">Transferase</keyword>
<feature type="domain" description="YtxK-like N-terminal helical" evidence="2">
    <location>
        <begin position="8"/>
        <end position="87"/>
    </location>
</feature>
<dbReference type="GO" id="GO:0003677">
    <property type="term" value="F:DNA binding"/>
    <property type="evidence" value="ECO:0007669"/>
    <property type="project" value="InterPro"/>
</dbReference>
<dbReference type="InterPro" id="IPR029063">
    <property type="entry name" value="SAM-dependent_MTases_sf"/>
</dbReference>
<dbReference type="PATRIC" id="fig|1423769.4.peg.572"/>
<dbReference type="PANTHER" id="PTHR41313:SF1">
    <property type="entry name" value="DNA METHYLASE ADENINE-SPECIFIC DOMAIN-CONTAINING PROTEIN"/>
    <property type="match status" value="1"/>
</dbReference>
<accession>A0A0R1QV10</accession>
<dbReference type="EMBL" id="AZEU01000114">
    <property type="protein sequence ID" value="KRL46085.1"/>
    <property type="molecule type" value="Genomic_DNA"/>
</dbReference>
<dbReference type="PIRSF" id="PIRSF026567">
    <property type="entry name" value="Adenine_mtase_bact_prd"/>
    <property type="match status" value="1"/>
</dbReference>
<dbReference type="AlphaFoldDB" id="A0A0R1QV10"/>
<evidence type="ECO:0000259" key="2">
    <source>
        <dbReference type="Pfam" id="PF21106"/>
    </source>
</evidence>
<name>A0A0R1QV10_9LACO</name>
<dbReference type="GO" id="GO:0008170">
    <property type="term" value="F:N-methyltransferase activity"/>
    <property type="evidence" value="ECO:0007669"/>
    <property type="project" value="InterPro"/>
</dbReference>
<dbReference type="SUPFAM" id="SSF53335">
    <property type="entry name" value="S-adenosyl-L-methionine-dependent methyltransferases"/>
    <property type="match status" value="1"/>
</dbReference>
<dbReference type="InterPro" id="IPR052933">
    <property type="entry name" value="DNA_Protect_Modify"/>
</dbReference>
<dbReference type="Gene3D" id="3.40.50.150">
    <property type="entry name" value="Vaccinia Virus protein VP39"/>
    <property type="match status" value="1"/>
</dbReference>
<evidence type="ECO:0000259" key="1">
    <source>
        <dbReference type="Pfam" id="PF02384"/>
    </source>
</evidence>
<keyword evidence="4" id="KW-1185">Reference proteome</keyword>
<dbReference type="RefSeq" id="WP_054715759.1">
    <property type="nucleotide sequence ID" value="NZ_AZEU01000114.1"/>
</dbReference>
<gene>
    <name evidence="3" type="ORF">FD01_GL000538</name>
</gene>
<keyword evidence="3" id="KW-0489">Methyltransferase</keyword>